<evidence type="ECO:0000313" key="2">
    <source>
        <dbReference type="Proteomes" id="UP000035763"/>
    </source>
</evidence>
<reference evidence="1 2" key="1">
    <citation type="journal article" date="2013" name="ISME J.">
        <title>A metabolic model for members of the genus Tetrasphaera involved in enhanced biological phosphorus removal.</title>
        <authorList>
            <person name="Kristiansen R."/>
            <person name="Nguyen H.T.T."/>
            <person name="Saunders A.M."/>
            <person name="Nielsen J.L."/>
            <person name="Wimmer R."/>
            <person name="Le V.Q."/>
            <person name="McIlroy S.J."/>
            <person name="Petrovski S."/>
            <person name="Seviour R.J."/>
            <person name="Calteau A."/>
            <person name="Nielsen K.L."/>
            <person name="Nielsen P.H."/>
        </authorList>
    </citation>
    <scope>NUCLEOTIDE SEQUENCE [LARGE SCALE GENOMIC DNA]</scope>
    <source>
        <strain evidence="1 2">Ben110</strain>
    </source>
</reference>
<dbReference type="STRING" id="1193182.BN11_50030"/>
<evidence type="ECO:0000313" key="1">
    <source>
        <dbReference type="EMBL" id="CCH75009.1"/>
    </source>
</evidence>
<dbReference type="Proteomes" id="UP000035763">
    <property type="component" value="Unassembled WGS sequence"/>
</dbReference>
<dbReference type="AlphaFoldDB" id="W6K4H2"/>
<organism evidence="1 2">
    <name type="scientific">Nostocoides australiense Ben110</name>
    <dbReference type="NCBI Taxonomy" id="1193182"/>
    <lineage>
        <taxon>Bacteria</taxon>
        <taxon>Bacillati</taxon>
        <taxon>Actinomycetota</taxon>
        <taxon>Actinomycetes</taxon>
        <taxon>Micrococcales</taxon>
        <taxon>Intrasporangiaceae</taxon>
        <taxon>Nostocoides</taxon>
    </lineage>
</organism>
<name>W6K4H2_9MICO</name>
<comment type="caution">
    <text evidence="1">The sequence shown here is derived from an EMBL/GenBank/DDBJ whole genome shotgun (WGS) entry which is preliminary data.</text>
</comment>
<keyword evidence="2" id="KW-1185">Reference proteome</keyword>
<accession>W6K4H2</accession>
<sequence>MSVRHARGMTTTITPLALSEAKARLRAVWDRLGDISFETGHVDVSFNAPRDFRSLFASKYGPTVAVYRNIDPARTTELDHAIDDLVTSFTRRPGADEVAIPPRRRNTPTLMGPGRLVRHRAAKTGRRPLR</sequence>
<protein>
    <submittedName>
        <fullName evidence="1">Uncharacterized protein</fullName>
    </submittedName>
</protein>
<proteinExistence type="predicted"/>
<gene>
    <name evidence="1" type="ORF">BN11_50030</name>
</gene>
<dbReference type="EMBL" id="CAJA01000445">
    <property type="protein sequence ID" value="CCH75009.1"/>
    <property type="molecule type" value="Genomic_DNA"/>
</dbReference>